<protein>
    <recommendedName>
        <fullName evidence="6">RCC1-like domain-containing protein</fullName>
    </recommendedName>
</protein>
<feature type="repeat" description="RCC1" evidence="3">
    <location>
        <begin position="405"/>
        <end position="457"/>
    </location>
</feature>
<reference evidence="8" key="1">
    <citation type="submission" date="2016-04" db="EMBL/GenBank/DDBJ databases">
        <authorList>
            <person name="Nguyen H.D."/>
            <person name="Kesanakurti P."/>
            <person name="Cullis J."/>
            <person name="Levesque C.A."/>
            <person name="Hambleton S."/>
        </authorList>
    </citation>
    <scope>NUCLEOTIDE SEQUENCE</scope>
    <source>
        <strain evidence="8">DAOMC 238032</strain>
    </source>
</reference>
<dbReference type="PROSITE" id="PS50012">
    <property type="entry name" value="RCC1_3"/>
    <property type="match status" value="5"/>
</dbReference>
<feature type="repeat" description="RCC1" evidence="3">
    <location>
        <begin position="347"/>
        <end position="404"/>
    </location>
</feature>
<feature type="region of interest" description="Disordered" evidence="5">
    <location>
        <begin position="119"/>
        <end position="147"/>
    </location>
</feature>
<dbReference type="Proteomes" id="UP000836402">
    <property type="component" value="Unassembled WGS sequence"/>
</dbReference>
<feature type="region of interest" description="Disordered" evidence="5">
    <location>
        <begin position="1"/>
        <end position="107"/>
    </location>
</feature>
<dbReference type="Proteomes" id="UP000077671">
    <property type="component" value="Unassembled WGS sequence"/>
</dbReference>
<dbReference type="Pfam" id="PF25390">
    <property type="entry name" value="WD40_RLD"/>
    <property type="match status" value="1"/>
</dbReference>
<dbReference type="InterPro" id="IPR009091">
    <property type="entry name" value="RCC1/BLIP-II"/>
</dbReference>
<dbReference type="GO" id="GO:0005737">
    <property type="term" value="C:cytoplasm"/>
    <property type="evidence" value="ECO:0007669"/>
    <property type="project" value="TreeGrafter"/>
</dbReference>
<evidence type="ECO:0000313" key="7">
    <source>
        <dbReference type="EMBL" id="CAD6955206.1"/>
    </source>
</evidence>
<evidence type="ECO:0000313" key="8">
    <source>
        <dbReference type="EMBL" id="KAE8263398.1"/>
    </source>
</evidence>
<feature type="compositionally biased region" description="Low complexity" evidence="5">
    <location>
        <begin position="47"/>
        <end position="67"/>
    </location>
</feature>
<dbReference type="Gene3D" id="2.130.10.30">
    <property type="entry name" value="Regulator of chromosome condensation 1/beta-lactamase-inhibitor protein II"/>
    <property type="match status" value="1"/>
</dbReference>
<feature type="coiled-coil region" evidence="4">
    <location>
        <begin position="544"/>
        <end position="586"/>
    </location>
</feature>
<evidence type="ECO:0000256" key="4">
    <source>
        <dbReference type="SAM" id="Coils"/>
    </source>
</evidence>
<feature type="repeat" description="RCC1" evidence="3">
    <location>
        <begin position="206"/>
        <end position="269"/>
    </location>
</feature>
<dbReference type="SUPFAM" id="SSF50985">
    <property type="entry name" value="RCC1/BLIP-II"/>
    <property type="match status" value="1"/>
</dbReference>
<dbReference type="GO" id="GO:0005085">
    <property type="term" value="F:guanyl-nucleotide exchange factor activity"/>
    <property type="evidence" value="ECO:0007669"/>
    <property type="project" value="TreeGrafter"/>
</dbReference>
<dbReference type="PANTHER" id="PTHR45982">
    <property type="entry name" value="REGULATOR OF CHROMOSOME CONDENSATION"/>
    <property type="match status" value="1"/>
</dbReference>
<evidence type="ECO:0000313" key="10">
    <source>
        <dbReference type="Proteomes" id="UP000836402"/>
    </source>
</evidence>
<dbReference type="InterPro" id="IPR058923">
    <property type="entry name" value="RCC1-like_dom"/>
</dbReference>
<keyword evidence="4" id="KW-0175">Coiled coil</keyword>
<dbReference type="PANTHER" id="PTHR45982:SF1">
    <property type="entry name" value="REGULATOR OF CHROMOSOME CONDENSATION"/>
    <property type="match status" value="1"/>
</dbReference>
<evidence type="ECO:0000259" key="6">
    <source>
        <dbReference type="Pfam" id="PF25390"/>
    </source>
</evidence>
<sequence length="724" mass="75604">MPTRSSAAAAASTSTRAPRRSAPAPAPAKAASATKRKRASTPTNEVPAQPATAATAHADPDPTTTTTAEERKAAPKSAPVSRGRKKRASSVEPSPSSAHPEDESLPAIKRARRDSIVSEAGSLASNATTASVRGRRPKGFVLPHQPRLGMNPLPRALPLLPSDALNTKSAGRLSTAALAFSDTTEKLLSTSTSNANGDATSNHLPRHLLVWGSADSGQLGLGPDVTDEIARPKIHQPLADAIAAGDSWSKNGIETAVAGGMHTLAIDTAGVLWSWGVNDNAALGRQCGRDPDIPVDVAESTPARIEGLSPDGHGINPKTGKEGAVTTFRATRIAATDCASVTISDVGELRCWGSFRSNEGLLGFESQEGASKMQYMPVAIPALSRHTFSAIASGENHFLALTTEGIIFAWGNGEQAQLGRKVLARRKLNALTPEKVGVKKVRLIGSGAYHSFAVDSSEVVWVWGLNMRHQTGLNLPQGDLIETPMMIPSLSRPHKDCKLPKGVTIVQITAGSAHSLFLLSNGEVWACGRSDGGEIGLADDHEVMKDIQAKKDEWKAERSKELEKEMEEWKTRMAEQKAEAAAANGNNPNGDAGTGFTFGAGAVASVDDLPPVMGAPPDEYVGIPTRVPFPSEEGVAGPTEIVQISCGSRFSMAVSSTGKLYAWGTGPSCELGLGPEEDMVVVPTVVRSVEFKKKGWVPVAVSAGGQHCVALAVNPGGDAAAAAS</sequence>
<evidence type="ECO:0000256" key="5">
    <source>
        <dbReference type="SAM" id="MobiDB-lite"/>
    </source>
</evidence>
<dbReference type="EMBL" id="LWDD02000146">
    <property type="protein sequence ID" value="KAE8263398.1"/>
    <property type="molecule type" value="Genomic_DNA"/>
</dbReference>
<feature type="repeat" description="RCC1" evidence="3">
    <location>
        <begin position="458"/>
        <end position="521"/>
    </location>
</feature>
<organism evidence="8 9">
    <name type="scientific">Tilletia caries</name>
    <name type="common">wheat bunt fungus</name>
    <dbReference type="NCBI Taxonomy" id="13290"/>
    <lineage>
        <taxon>Eukaryota</taxon>
        <taxon>Fungi</taxon>
        <taxon>Dikarya</taxon>
        <taxon>Basidiomycota</taxon>
        <taxon>Ustilaginomycotina</taxon>
        <taxon>Exobasidiomycetes</taxon>
        <taxon>Tilletiales</taxon>
        <taxon>Tilletiaceae</taxon>
        <taxon>Tilletia</taxon>
    </lineage>
</organism>
<feature type="domain" description="RCC1-like" evidence="6">
    <location>
        <begin position="208"/>
        <end position="710"/>
    </location>
</feature>
<keyword evidence="10" id="KW-1185">Reference proteome</keyword>
<gene>
    <name evidence="8" type="ORF">A4X03_0g1712</name>
    <name evidence="7" type="ORF">JKIAZH3_G9307</name>
</gene>
<feature type="repeat" description="RCC1" evidence="3">
    <location>
        <begin position="658"/>
        <end position="714"/>
    </location>
</feature>
<dbReference type="AlphaFoldDB" id="A0A177VA22"/>
<keyword evidence="2" id="KW-0677">Repeat</keyword>
<name>A0A177VA22_9BASI</name>
<dbReference type="PRINTS" id="PR00633">
    <property type="entry name" value="RCCNDNSATION"/>
</dbReference>
<comment type="caution">
    <text evidence="8">The sequence shown here is derived from an EMBL/GenBank/DDBJ whole genome shotgun (WGS) entry which is preliminary data.</text>
</comment>
<accession>A0A177VA22</accession>
<dbReference type="EMBL" id="CAJHJG010006165">
    <property type="protein sequence ID" value="CAD6955206.1"/>
    <property type="molecule type" value="Genomic_DNA"/>
</dbReference>
<evidence type="ECO:0000256" key="2">
    <source>
        <dbReference type="ARBA" id="ARBA00022737"/>
    </source>
</evidence>
<keyword evidence="1" id="KW-0344">Guanine-nucleotide releasing factor</keyword>
<evidence type="ECO:0000256" key="1">
    <source>
        <dbReference type="ARBA" id="ARBA00022658"/>
    </source>
</evidence>
<evidence type="ECO:0000256" key="3">
    <source>
        <dbReference type="PROSITE-ProRule" id="PRU00235"/>
    </source>
</evidence>
<dbReference type="InterPro" id="IPR051553">
    <property type="entry name" value="Ran_GTPase-activating"/>
</dbReference>
<dbReference type="InterPro" id="IPR000408">
    <property type="entry name" value="Reg_chr_condens"/>
</dbReference>
<reference evidence="8" key="2">
    <citation type="journal article" date="2019" name="IMA Fungus">
        <title>Genome sequencing and comparison of five Tilletia species to identify candidate genes for the detection of regulated species infecting wheat.</title>
        <authorList>
            <person name="Nguyen H.D.T."/>
            <person name="Sultana T."/>
            <person name="Kesanakurti P."/>
            <person name="Hambleton S."/>
        </authorList>
    </citation>
    <scope>NUCLEOTIDE SEQUENCE</scope>
    <source>
        <strain evidence="8">DAOMC 238032</strain>
    </source>
</reference>
<feature type="compositionally biased region" description="Low complexity" evidence="5">
    <location>
        <begin position="1"/>
        <end position="33"/>
    </location>
</feature>
<evidence type="ECO:0000313" key="9">
    <source>
        <dbReference type="Proteomes" id="UP000077671"/>
    </source>
</evidence>
<proteinExistence type="predicted"/>
<reference evidence="7" key="3">
    <citation type="submission" date="2020-10" db="EMBL/GenBank/DDBJ databases">
        <authorList>
            <person name="Sedaghatjoo S."/>
        </authorList>
    </citation>
    <scope>NUCLEOTIDE SEQUENCE</scope>
    <source>
        <strain evidence="7">AZH3</strain>
    </source>
</reference>